<dbReference type="Gene3D" id="1.25.40.880">
    <property type="entry name" value="Alkyl sulfatase, dimerisation domain"/>
    <property type="match status" value="1"/>
</dbReference>
<dbReference type="InterPro" id="IPR001279">
    <property type="entry name" value="Metallo-B-lactamas"/>
</dbReference>
<dbReference type="PANTHER" id="PTHR43223:SF2">
    <property type="entry name" value="METALLO-BETA-LACTAMASE DOMAIN-CONTAINING PROTEIN"/>
    <property type="match status" value="1"/>
</dbReference>
<protein>
    <submittedName>
        <fullName evidence="2">MBL fold metallo-hydrolase</fullName>
    </submittedName>
</protein>
<comment type="caution">
    <text evidence="2">The sequence shown here is derived from an EMBL/GenBank/DDBJ whole genome shotgun (WGS) entry which is preliminary data.</text>
</comment>
<dbReference type="InterPro" id="IPR036866">
    <property type="entry name" value="RibonucZ/Hydroxyglut_hydro"/>
</dbReference>
<dbReference type="SMART" id="SM00849">
    <property type="entry name" value="Lactamase_B"/>
    <property type="match status" value="1"/>
</dbReference>
<dbReference type="SUPFAM" id="SSF56281">
    <property type="entry name" value="Metallo-hydrolase/oxidoreductase"/>
    <property type="match status" value="1"/>
</dbReference>
<dbReference type="Pfam" id="PF14863">
    <property type="entry name" value="Alkyl_sulf_dimr"/>
    <property type="match status" value="1"/>
</dbReference>
<dbReference type="InterPro" id="IPR052195">
    <property type="entry name" value="Bact_Alkyl/Aryl-Sulfatase"/>
</dbReference>
<dbReference type="GO" id="GO:0016787">
    <property type="term" value="F:hydrolase activity"/>
    <property type="evidence" value="ECO:0007669"/>
    <property type="project" value="UniProtKB-KW"/>
</dbReference>
<accession>A0A4S3TI14</accession>
<dbReference type="InterPro" id="IPR029228">
    <property type="entry name" value="Alkyl_sulf_dimr"/>
</dbReference>
<keyword evidence="2" id="KW-0378">Hydrolase</keyword>
<dbReference type="OrthoDB" id="350802at2157"/>
<proteinExistence type="predicted"/>
<dbReference type="Gene3D" id="3.60.15.10">
    <property type="entry name" value="Ribonuclease Z/Hydroxyacylglutathione hydrolase-like"/>
    <property type="match status" value="1"/>
</dbReference>
<evidence type="ECO:0000313" key="2">
    <source>
        <dbReference type="EMBL" id="THE63684.1"/>
    </source>
</evidence>
<evidence type="ECO:0000259" key="1">
    <source>
        <dbReference type="SMART" id="SM00849"/>
    </source>
</evidence>
<dbReference type="GO" id="GO:0046983">
    <property type="term" value="F:protein dimerization activity"/>
    <property type="evidence" value="ECO:0007669"/>
    <property type="project" value="InterPro"/>
</dbReference>
<sequence length="413" mass="46248">MADDATDYRDIGWVDEPLEVTDETYYISQFSAVTVFETAEGLVLIDAGLDELGPKLNDALREFTDEPVHTAVFTHGHADHVHGLRHFLTDEQESPRIIAHEAMPKRWARYERTAEHNDALNARQFGGAVSAADDWYEEESNFRTPDLTPTVLYDDELTIEVGDTAFEIHHGRGETDDHSWVYCPDRDVVCTGDFFISMAPNAGNPQKVQRYPEAWATALREIAALEPRHLCPGHGSAVVDDPAGIRTRLEETAAYLESIVEQTLEALNNGSPPHVDIAHAVDPPDTESPWLDEIYDESEFIVRNLLRLYGGWWTGRPSELKPAPRQDVAKEMAALAGGPTELIDRAESLWADDQHRVATHLVDYAVEVAPEDERIQERAADLYDARAEREDSLMAANLYRSAAAYADAGRPFR</sequence>
<dbReference type="AlphaFoldDB" id="A0A4S3TI14"/>
<dbReference type="Proteomes" id="UP000318864">
    <property type="component" value="Unassembled WGS sequence"/>
</dbReference>
<name>A0A4S3TI14_9EURY</name>
<dbReference type="RefSeq" id="WP_141466032.1">
    <property type="nucleotide sequence ID" value="NZ_RBZW01000058.1"/>
</dbReference>
<organism evidence="2 3">
    <name type="scientific">Salinadaptatus halalkaliphilus</name>
    <dbReference type="NCBI Taxonomy" id="2419781"/>
    <lineage>
        <taxon>Archaea</taxon>
        <taxon>Methanobacteriati</taxon>
        <taxon>Methanobacteriota</taxon>
        <taxon>Stenosarchaea group</taxon>
        <taxon>Halobacteria</taxon>
        <taxon>Halobacteriales</taxon>
        <taxon>Natrialbaceae</taxon>
        <taxon>Salinadaptatus</taxon>
    </lineage>
</organism>
<feature type="domain" description="Metallo-beta-lactamase" evidence="1">
    <location>
        <begin position="30"/>
        <end position="234"/>
    </location>
</feature>
<dbReference type="PANTHER" id="PTHR43223">
    <property type="entry name" value="ALKYL/ARYL-SULFATASE"/>
    <property type="match status" value="1"/>
</dbReference>
<evidence type="ECO:0000313" key="3">
    <source>
        <dbReference type="Proteomes" id="UP000318864"/>
    </source>
</evidence>
<reference evidence="2 3" key="1">
    <citation type="submission" date="2018-10" db="EMBL/GenBank/DDBJ databases">
        <title>Natronolimnobius sp. XQ-INN 246 isolated from Inner Mongolia Autonomous Region of China.</title>
        <authorList>
            <person name="Xue Q."/>
        </authorList>
    </citation>
    <scope>NUCLEOTIDE SEQUENCE [LARGE SCALE GENOMIC DNA]</scope>
    <source>
        <strain evidence="2 3">XQ-INN 246</strain>
    </source>
</reference>
<dbReference type="Pfam" id="PF00753">
    <property type="entry name" value="Lactamase_B"/>
    <property type="match status" value="1"/>
</dbReference>
<dbReference type="EMBL" id="RBZW01000058">
    <property type="protein sequence ID" value="THE63684.1"/>
    <property type="molecule type" value="Genomic_DNA"/>
</dbReference>
<keyword evidence="3" id="KW-1185">Reference proteome</keyword>
<gene>
    <name evidence="2" type="ORF">D8Y22_17890</name>
</gene>
<dbReference type="InterPro" id="IPR038536">
    <property type="entry name" value="Alkyl/aryl-sulf_dimr_sf"/>
</dbReference>